<organism evidence="1 2">
    <name type="scientific">Pristionchus fissidentatus</name>
    <dbReference type="NCBI Taxonomy" id="1538716"/>
    <lineage>
        <taxon>Eukaryota</taxon>
        <taxon>Metazoa</taxon>
        <taxon>Ecdysozoa</taxon>
        <taxon>Nematoda</taxon>
        <taxon>Chromadorea</taxon>
        <taxon>Rhabditida</taxon>
        <taxon>Rhabditina</taxon>
        <taxon>Diplogasteromorpha</taxon>
        <taxon>Diplogasteroidea</taxon>
        <taxon>Neodiplogasteridae</taxon>
        <taxon>Pristionchus</taxon>
    </lineage>
</organism>
<evidence type="ECO:0000313" key="2">
    <source>
        <dbReference type="Proteomes" id="UP001432322"/>
    </source>
</evidence>
<comment type="caution">
    <text evidence="1">The sequence shown here is derived from an EMBL/GenBank/DDBJ whole genome shotgun (WGS) entry which is preliminary data.</text>
</comment>
<dbReference type="Proteomes" id="UP001432322">
    <property type="component" value="Unassembled WGS sequence"/>
</dbReference>
<reference evidence="1" key="1">
    <citation type="submission" date="2023-10" db="EMBL/GenBank/DDBJ databases">
        <title>Genome assembly of Pristionchus species.</title>
        <authorList>
            <person name="Yoshida K."/>
            <person name="Sommer R.J."/>
        </authorList>
    </citation>
    <scope>NUCLEOTIDE SEQUENCE</scope>
    <source>
        <strain evidence="1">RS5133</strain>
    </source>
</reference>
<name>A0AAV5VHA5_9BILA</name>
<proteinExistence type="predicted"/>
<dbReference type="AlphaFoldDB" id="A0AAV5VHA5"/>
<protein>
    <submittedName>
        <fullName evidence="1">Uncharacterized protein</fullName>
    </submittedName>
</protein>
<feature type="non-terminal residue" evidence="1">
    <location>
        <position position="1"/>
    </location>
</feature>
<sequence>DDIQGSVCITDAYGSPMCDCPADLEKSVYGLDGPNPKCKATVWIVASDTAYNRAYPHHREGCEKFTKSLDESRASNRFLPKFECFQGKHVSDMVNMGGYQCDFGNRQGRFFAYVEAEPTYSLMTYTGKET</sequence>
<evidence type="ECO:0000313" key="1">
    <source>
        <dbReference type="EMBL" id="GMT17229.1"/>
    </source>
</evidence>
<keyword evidence="2" id="KW-1185">Reference proteome</keyword>
<feature type="non-terminal residue" evidence="1">
    <location>
        <position position="130"/>
    </location>
</feature>
<gene>
    <name evidence="1" type="ORF">PFISCL1PPCAC_8526</name>
</gene>
<dbReference type="EMBL" id="BTSY01000003">
    <property type="protein sequence ID" value="GMT17229.1"/>
    <property type="molecule type" value="Genomic_DNA"/>
</dbReference>
<accession>A0AAV5VHA5</accession>